<reference evidence="2 3" key="1">
    <citation type="journal article" date="2013" name="Biodegradation">
        <title>Occurrence of 4-tert-butylphenol (4-t-BP) biodegradation in an aquatic sample caused by the presence of Spirodela polyrrhiza and isolation of a 4-t-BP-utilizing bacterium.</title>
        <authorList>
            <person name="Ogata Y."/>
            <person name="Toyama T."/>
            <person name="Yu N."/>
            <person name="Wang X."/>
            <person name="Sei K."/>
            <person name="Ike M."/>
        </authorList>
    </citation>
    <scope>NUCLEOTIDE SEQUENCE [LARGE SCALE GENOMIC DNA]</scope>
    <source>
        <strain evidence="2 3">OMI</strain>
    </source>
</reference>
<dbReference type="EMBL" id="BEWI01000030">
    <property type="protein sequence ID" value="GAY19837.1"/>
    <property type="molecule type" value="Genomic_DNA"/>
</dbReference>
<dbReference type="InterPro" id="IPR036568">
    <property type="entry name" value="GGCT-like_sf"/>
</dbReference>
<dbReference type="AlphaFoldDB" id="A0A292Z6Y1"/>
<evidence type="ECO:0000313" key="2">
    <source>
        <dbReference type="EMBL" id="GAY19837.1"/>
    </source>
</evidence>
<proteinExistence type="predicted"/>
<protein>
    <recommendedName>
        <fullName evidence="1">Gamma-glutamylcyclotransferase AIG2-like domain-containing protein</fullName>
    </recommendedName>
</protein>
<dbReference type="Gene3D" id="3.10.490.10">
    <property type="entry name" value="Gamma-glutamyl cyclotransferase-like"/>
    <property type="match status" value="1"/>
</dbReference>
<dbReference type="SUPFAM" id="SSF110857">
    <property type="entry name" value="Gamma-glutamyl cyclotransferase-like"/>
    <property type="match status" value="1"/>
</dbReference>
<dbReference type="InterPro" id="IPR013024">
    <property type="entry name" value="GGCT-like"/>
</dbReference>
<name>A0A292Z6Y1_SPHSA</name>
<accession>A0A292Z6Y1</accession>
<dbReference type="Pfam" id="PF06094">
    <property type="entry name" value="GGACT"/>
    <property type="match status" value="1"/>
</dbReference>
<dbReference type="CDD" id="cd06661">
    <property type="entry name" value="GGCT_like"/>
    <property type="match status" value="1"/>
</dbReference>
<gene>
    <name evidence="2" type="ORF">SFOMI_0358</name>
</gene>
<feature type="domain" description="Gamma-glutamylcyclotransferase AIG2-like" evidence="1">
    <location>
        <begin position="21"/>
        <end position="141"/>
    </location>
</feature>
<evidence type="ECO:0000313" key="3">
    <source>
        <dbReference type="Proteomes" id="UP000221538"/>
    </source>
</evidence>
<comment type="caution">
    <text evidence="2">The sequence shown here is derived from an EMBL/GenBank/DDBJ whole genome shotgun (WGS) entry which is preliminary data.</text>
</comment>
<organism evidence="2 3">
    <name type="scientific">Sphingobium fuliginis (strain ATCC 27551)</name>
    <dbReference type="NCBI Taxonomy" id="336203"/>
    <lineage>
        <taxon>Bacteria</taxon>
        <taxon>Pseudomonadati</taxon>
        <taxon>Pseudomonadota</taxon>
        <taxon>Alphaproteobacteria</taxon>
        <taxon>Sphingomonadales</taxon>
        <taxon>Sphingomonadaceae</taxon>
        <taxon>Sphingobium</taxon>
    </lineage>
</organism>
<reference evidence="2 3" key="2">
    <citation type="journal article" date="2013" name="Environ. Sci. Technol.">
        <title>The 4-tert-butylphenol-utilizing bacterium Sphingobium fuliginis OMI can degrade bisphenols via phenolic ring hydroxylation and meta-cleavage pathway.</title>
        <authorList>
            <person name="Ogata Y."/>
            <person name="Goda S."/>
            <person name="Toyama T."/>
            <person name="Sei K."/>
            <person name="Ike M."/>
        </authorList>
    </citation>
    <scope>NUCLEOTIDE SEQUENCE [LARGE SCALE GENOMIC DNA]</scope>
    <source>
        <strain evidence="2 3">OMI</strain>
    </source>
</reference>
<dbReference type="InterPro" id="IPR009288">
    <property type="entry name" value="AIG2-like_dom"/>
</dbReference>
<dbReference type="Proteomes" id="UP000221538">
    <property type="component" value="Unassembled WGS sequence"/>
</dbReference>
<sequence length="143" mass="15722">MGKFPASREYLQGDRLKEPLLFVYGTLRPGCDEPMARWLGDAARPVGPAVAQGALYRVAAYPGFVPGVTGGVTGDLFALPDPEAVLAALDDYEECAAHFPQPHEYRRERLIVLGEHGPVEAWTYIYNRDVVGLERIESGDFLS</sequence>
<evidence type="ECO:0000259" key="1">
    <source>
        <dbReference type="Pfam" id="PF06094"/>
    </source>
</evidence>